<dbReference type="InterPro" id="IPR005119">
    <property type="entry name" value="LysR_subst-bd"/>
</dbReference>
<dbReference type="SUPFAM" id="SSF46785">
    <property type="entry name" value="Winged helix' DNA-binding domain"/>
    <property type="match status" value="1"/>
</dbReference>
<dbReference type="Gene3D" id="1.10.10.10">
    <property type="entry name" value="Winged helix-like DNA-binding domain superfamily/Winged helix DNA-binding domain"/>
    <property type="match status" value="1"/>
</dbReference>
<dbReference type="Pfam" id="PF03466">
    <property type="entry name" value="LysR_substrate"/>
    <property type="match status" value="1"/>
</dbReference>
<dbReference type="Pfam" id="PF00126">
    <property type="entry name" value="HTH_1"/>
    <property type="match status" value="1"/>
</dbReference>
<dbReference type="InterPro" id="IPR036390">
    <property type="entry name" value="WH_DNA-bd_sf"/>
</dbReference>
<evidence type="ECO:0000259" key="5">
    <source>
        <dbReference type="PROSITE" id="PS50931"/>
    </source>
</evidence>
<feature type="domain" description="HTH lysR-type" evidence="5">
    <location>
        <begin position="3"/>
        <end position="60"/>
    </location>
</feature>
<comment type="caution">
    <text evidence="6">The sequence shown here is derived from an EMBL/GenBank/DDBJ whole genome shotgun (WGS) entry which is preliminary data.</text>
</comment>
<evidence type="ECO:0000256" key="2">
    <source>
        <dbReference type="ARBA" id="ARBA00023015"/>
    </source>
</evidence>
<dbReference type="Proteomes" id="UP001157914">
    <property type="component" value="Unassembled WGS sequence"/>
</dbReference>
<dbReference type="PROSITE" id="PS50931">
    <property type="entry name" value="HTH_LYSR"/>
    <property type="match status" value="1"/>
</dbReference>
<dbReference type="InterPro" id="IPR036388">
    <property type="entry name" value="WH-like_DNA-bd_sf"/>
</dbReference>
<dbReference type="PANTHER" id="PTHR30537:SF5">
    <property type="entry name" value="HTH-TYPE TRANSCRIPTIONAL ACTIVATOR TTDR-RELATED"/>
    <property type="match status" value="1"/>
</dbReference>
<sequence>MSLDTDGLRLFVLAADMLNISAAGRRLGMAPAVSSAKLAKLEHTLGAELLHRTTRKVSLSIEGADFLPFAREMIAQEEAALAALGKGTANVSGTLRFAAPSTFAQLYIAPILPRFLDKHPDLTLDLHLSDVQLDLIEGSYDLALRNAPLLDTSLKGRKLADDRRILCAAPSYIAAHGTPQSPDELADHKLIAFRHQRPRSLRAGDSQTGQFNPGAAKSQLIIDDGLSQKQATMAGAGISLNALWSVHKEIASGQLMHILPDYEGDEGNVLWLIYPKTNVLSPKTRVFMDFLIEQIGKNPPWED</sequence>
<dbReference type="InterPro" id="IPR058163">
    <property type="entry name" value="LysR-type_TF_proteobact-type"/>
</dbReference>
<dbReference type="PANTHER" id="PTHR30537">
    <property type="entry name" value="HTH-TYPE TRANSCRIPTIONAL REGULATOR"/>
    <property type="match status" value="1"/>
</dbReference>
<dbReference type="SUPFAM" id="SSF53850">
    <property type="entry name" value="Periplasmic binding protein-like II"/>
    <property type="match status" value="1"/>
</dbReference>
<gene>
    <name evidence="6" type="ORF">SAMN06265374_2151</name>
</gene>
<accession>A0ABY1NXR0</accession>
<reference evidence="6 7" key="1">
    <citation type="submission" date="2017-05" db="EMBL/GenBank/DDBJ databases">
        <authorList>
            <person name="Varghese N."/>
            <person name="Submissions S."/>
        </authorList>
    </citation>
    <scope>NUCLEOTIDE SEQUENCE [LARGE SCALE GENOMIC DNA]</scope>
    <source>
        <strain evidence="6 7">DSM 15949</strain>
    </source>
</reference>
<evidence type="ECO:0000256" key="1">
    <source>
        <dbReference type="ARBA" id="ARBA00009437"/>
    </source>
</evidence>
<dbReference type="EMBL" id="FXTT01000002">
    <property type="protein sequence ID" value="SMP20779.1"/>
    <property type="molecule type" value="Genomic_DNA"/>
</dbReference>
<keyword evidence="3" id="KW-0238">DNA-binding</keyword>
<evidence type="ECO:0000256" key="3">
    <source>
        <dbReference type="ARBA" id="ARBA00023125"/>
    </source>
</evidence>
<proteinExistence type="inferred from homology"/>
<dbReference type="CDD" id="cd08422">
    <property type="entry name" value="PBP2_CrgA_like"/>
    <property type="match status" value="1"/>
</dbReference>
<dbReference type="InterPro" id="IPR000847">
    <property type="entry name" value="LysR_HTH_N"/>
</dbReference>
<organism evidence="6 7">
    <name type="scientific">Roseibium denhamense</name>
    <dbReference type="NCBI Taxonomy" id="76305"/>
    <lineage>
        <taxon>Bacteria</taxon>
        <taxon>Pseudomonadati</taxon>
        <taxon>Pseudomonadota</taxon>
        <taxon>Alphaproteobacteria</taxon>
        <taxon>Hyphomicrobiales</taxon>
        <taxon>Stappiaceae</taxon>
        <taxon>Roseibium</taxon>
    </lineage>
</organism>
<dbReference type="RefSeq" id="WP_155189179.1">
    <property type="nucleotide sequence ID" value="NZ_BAAAEA010000003.1"/>
</dbReference>
<comment type="similarity">
    <text evidence="1">Belongs to the LysR transcriptional regulatory family.</text>
</comment>
<evidence type="ECO:0000313" key="7">
    <source>
        <dbReference type="Proteomes" id="UP001157914"/>
    </source>
</evidence>
<keyword evidence="4" id="KW-0804">Transcription</keyword>
<protein>
    <submittedName>
        <fullName evidence="6">Transcriptional regulator, LysR family</fullName>
    </submittedName>
</protein>
<keyword evidence="2" id="KW-0805">Transcription regulation</keyword>
<evidence type="ECO:0000256" key="4">
    <source>
        <dbReference type="ARBA" id="ARBA00023163"/>
    </source>
</evidence>
<evidence type="ECO:0000313" key="6">
    <source>
        <dbReference type="EMBL" id="SMP20779.1"/>
    </source>
</evidence>
<dbReference type="Gene3D" id="3.40.190.290">
    <property type="match status" value="1"/>
</dbReference>
<keyword evidence="7" id="KW-1185">Reference proteome</keyword>
<name>A0ABY1NXR0_9HYPH</name>